<evidence type="ECO:0000256" key="1">
    <source>
        <dbReference type="ARBA" id="ARBA00022679"/>
    </source>
</evidence>
<feature type="compositionally biased region" description="Acidic residues" evidence="3">
    <location>
        <begin position="2223"/>
        <end position="2232"/>
    </location>
</feature>
<feature type="transmembrane region" description="Helical" evidence="4">
    <location>
        <begin position="227"/>
        <end position="248"/>
    </location>
</feature>
<protein>
    <recommendedName>
        <fullName evidence="5">PI3K/PI4K catalytic domain-containing protein</fullName>
    </recommendedName>
</protein>
<feature type="domain" description="PI3K/PI4K catalytic" evidence="5">
    <location>
        <begin position="825"/>
        <end position="1106"/>
    </location>
</feature>
<feature type="region of interest" description="Disordered" evidence="3">
    <location>
        <begin position="2208"/>
        <end position="2256"/>
    </location>
</feature>
<dbReference type="Proteomes" id="UP001642484">
    <property type="component" value="Unassembled WGS sequence"/>
</dbReference>
<dbReference type="PROSITE" id="PS00915">
    <property type="entry name" value="PI3_4_KINASE_1"/>
    <property type="match status" value="1"/>
</dbReference>
<gene>
    <name evidence="6" type="ORF">CCMP2556_LOCUS53879</name>
</gene>
<keyword evidence="4" id="KW-1133">Transmembrane helix</keyword>
<evidence type="ECO:0000256" key="3">
    <source>
        <dbReference type="SAM" id="MobiDB-lite"/>
    </source>
</evidence>
<dbReference type="Gene3D" id="3.30.1010.10">
    <property type="entry name" value="Phosphatidylinositol 3-kinase Catalytic Subunit, Chain A, domain 4"/>
    <property type="match status" value="1"/>
</dbReference>
<feature type="transmembrane region" description="Helical" evidence="4">
    <location>
        <begin position="379"/>
        <end position="402"/>
    </location>
</feature>
<dbReference type="InterPro" id="IPR011009">
    <property type="entry name" value="Kinase-like_dom_sf"/>
</dbReference>
<dbReference type="PROSITE" id="PS50290">
    <property type="entry name" value="PI3_4_KINASE_3"/>
    <property type="match status" value="1"/>
</dbReference>
<sequence length="2305" mass="254183">MPIVDSGDFASSAASPWPLSPSSESPFPPAAGEGGRETARSSLQRVLGLTIKGSLLSAQRVFDVWIVWLRLLEISPTWVDLFRLPQFWLFALGVITSTLLSTLTLQRHRCALRRHRPYGWTFALLVSGLQLAPLVEMIDKLGDGICWNLRTLDNGPASSLLDATSTSIPLRPMKGSRYGENLMRGLRKLSIASLPLILLSAIVHSTWLKEAVYTQECGDTCVTETFALSVGVLCLSMCFADVVLYVWVDDAFVRRHKKLVQVHYFVEILTRLPLILLLRLASTSHASLLVLYACDISANVLLLILPTLVYSWRRGMSCRHASSQLASAVIMSQILFLVNITVFDPREAFQVVNAGFGIVKYLEAFVICRHLWGVLPMDFFQTFCETLLAIVVLNAFLVWVLVPKVRSFQQGASIPRLSELMPAEGRTMEPSRRAAAAPAPARAPSFTLELHTVGNCLSSNKRPTGPRRLELLGDLLEGLCLLEASSDRVRNVVAKSTAEVLWSLVLPWEGEYTDLESGDRIRLEPLDVDRGEVLLRREAADVERGNALDSSLALVFGTSIEAVLDPTRGPSVGTASFDGLVHWNDAASPWRKTCPAPAACPAREVLRLVLMQILLSLRWEPTHLGLGPTRSAQADLLVLDTAKRPLLSFLLRYSIGTEDLEFLSEIYWSLWCLSQDSLDQHRGAYDKARWVLIKALEGKIEYWDSVRGIPLEAPDDLGGPCSFGQRALARLVQQAALWQETRELARLGIQTVGDASEKTRAVQERLQQLATETRDQVRLEDLEDNYFQELVQLDLSAALEAVNLVHPEGFITTPVDPGVRYLGLSAQDCRILKSNAAPLLLESLSLSSSTEPKREKCMVKVGDDLRQDQLVLQLLHFMEMVWEERLPSEESELLRFVPYRVLAMTPDAGYIKFVPGAVSLSKAFASSNGDLAAWLSTHQPRQMTKERVLSNLCGSAAAYCVATYVLGIGDRHLDNLQITPEGHFFHIDFGFIFGEDPKPFAPRLRLPEQIATVLMQEMDESGNLLDKCFRLAARAYIALRRSMSLWVALLRIIGQAGGAGCSGAKQNAAVLVVMDRLRADLDWACEEEKAATEFLLVLTESLASAILKHADASKRSSYKKADDTVRLVNEKLLRPWPWRGKMSSHDRFAMRLTASTATGTIQGQSPSRRRGGGWTGRVVVTGGGDGGLKTEVPPHVASQDHNTWPLALVARDDPRDLADWPNRVGWGGRDGTVRPVAVLGRGEAAELARHRQDLERQRMQAIQSCGEPQSCEELQDHQSHGLGVADQVAEECQILGWSISKFLSSLVYDEERARAASDQNRPTMFRRLWILMALCAATDVQVVDMFRAAKNPVSSGKETRNMTNNNLADIQGVLRYLHQEIVVEHAQGDPQRTERKYRIASIARYRVSVRNPNSIDAKAPILGFSPAFTAFDYGVATSPSAANRQVGDFVGIQRHDQSDVAMIVAYPYYWFSLPGLCPNLPWTCIKGSSKPNCPKKASDVGVVPQVCQDRGCAGKKDEEAQKCQANFSDPDSLGDCCLRYSNGDEKEQAWISTSTMGTKVAVMYAFCSVFALVLQSIATQIKWHSLRFMNSITSMTLMKMETGLLYTRLDTGSSLLCFYRDQSRLKPGMCDRLSEGITLQDAADEWCSPLLIATFPAPCEGFKMAYFMGMGALFAMALNVVAIIVCLFLIAQYLEGTLHKGSYRLWAMGIHIIATLILLGSYAMYIILAIRALDDVGGKGVPLLAMASKGTGMSLGVVVMGAGLIFQILAAALLVAVKLGDEETKDEKEVRKWMKEDARWAQEGGYGGEYGSWGYGESFQATQYEGYDPNHFAYDPNQAAFAAPQFAAATPWDAGAMPTAVGADPMAASFSKVVIQGGLCEGPPTGQHGCVYSYPALEDKDVMSLDELVGIPSMKCGASGERACTDWADWRKNCYDPENKYKKRFQKTDNPDKTMKVEVVATDYCVEYDLHPYCQDREGLCTNVDCQGLTDSEKEIGLPFWLGRCEEGQNTKRAEAIARKALGQENLKNHVMVDKELLTSNFKCGSGSGMCKPNPDGGPYCSRQFGGVCTPLPHRLRQLPFQNAAQFVTCPFDVLAIGGYTPPQGTECKSQDAADICCLYGIGGGCSKSYADGSSADLTVAGFLGVMAASLKDPDQMYNFAVHWIQENGGKVEKEDQLKEEVYWMWRIHPSKRAAEEWDKFQENLKASSAVSFPDEPGKPTDEPGEPTEEPPGETTVSPGAQTTPSPGPDDEPPARPFPIWTIVAAVGAAAFLVAGWFYLYRNPNQRRGSSVEEDRRSLQMSQRL</sequence>
<feature type="transmembrane region" description="Helical" evidence="4">
    <location>
        <begin position="1706"/>
        <end position="1733"/>
    </location>
</feature>
<feature type="transmembrane region" description="Helical" evidence="4">
    <location>
        <begin position="87"/>
        <end position="105"/>
    </location>
</feature>
<reference evidence="6 7" key="1">
    <citation type="submission" date="2024-02" db="EMBL/GenBank/DDBJ databases">
        <authorList>
            <person name="Chen Y."/>
            <person name="Shah S."/>
            <person name="Dougan E. K."/>
            <person name="Thang M."/>
            <person name="Chan C."/>
        </authorList>
    </citation>
    <scope>NUCLEOTIDE SEQUENCE [LARGE SCALE GENOMIC DNA]</scope>
</reference>
<proteinExistence type="predicted"/>
<feature type="transmembrane region" description="Helical" evidence="4">
    <location>
        <begin position="1754"/>
        <end position="1777"/>
    </location>
</feature>
<keyword evidence="2" id="KW-0418">Kinase</keyword>
<name>A0ABP0SVJ0_9DINO</name>
<dbReference type="InterPro" id="IPR000403">
    <property type="entry name" value="PI3/4_kinase_cat_dom"/>
</dbReference>
<dbReference type="InterPro" id="IPR015433">
    <property type="entry name" value="PI3/4_kinase"/>
</dbReference>
<dbReference type="InterPro" id="IPR018936">
    <property type="entry name" value="PI3/4_kinase_CS"/>
</dbReference>
<dbReference type="SMART" id="SM00146">
    <property type="entry name" value="PI3Kc"/>
    <property type="match status" value="1"/>
</dbReference>
<accession>A0ABP0SVJ0</accession>
<dbReference type="SUPFAM" id="SSF56112">
    <property type="entry name" value="Protein kinase-like (PK-like)"/>
    <property type="match status" value="1"/>
</dbReference>
<feature type="transmembrane region" description="Helical" evidence="4">
    <location>
        <begin position="2258"/>
        <end position="2280"/>
    </location>
</feature>
<dbReference type="Gene3D" id="1.10.1070.11">
    <property type="entry name" value="Phosphatidylinositol 3-/4-kinase, catalytic domain"/>
    <property type="match status" value="1"/>
</dbReference>
<keyword evidence="1" id="KW-0808">Transferase</keyword>
<dbReference type="EMBL" id="CAXAMN010028361">
    <property type="protein sequence ID" value="CAK9116234.1"/>
    <property type="molecule type" value="Genomic_DNA"/>
</dbReference>
<organism evidence="6 7">
    <name type="scientific">Durusdinium trenchii</name>
    <dbReference type="NCBI Taxonomy" id="1381693"/>
    <lineage>
        <taxon>Eukaryota</taxon>
        <taxon>Sar</taxon>
        <taxon>Alveolata</taxon>
        <taxon>Dinophyceae</taxon>
        <taxon>Suessiales</taxon>
        <taxon>Symbiodiniaceae</taxon>
        <taxon>Durusdinium</taxon>
    </lineage>
</organism>
<comment type="caution">
    <text evidence="6">The sequence shown here is derived from an EMBL/GenBank/DDBJ whole genome shotgun (WGS) entry which is preliminary data.</text>
</comment>
<keyword evidence="4" id="KW-0472">Membrane</keyword>
<dbReference type="PANTHER" id="PTHR10048">
    <property type="entry name" value="PHOSPHATIDYLINOSITOL KINASE"/>
    <property type="match status" value="1"/>
</dbReference>
<evidence type="ECO:0000313" key="7">
    <source>
        <dbReference type="Proteomes" id="UP001642484"/>
    </source>
</evidence>
<feature type="transmembrane region" description="Helical" evidence="4">
    <location>
        <begin position="1561"/>
        <end position="1581"/>
    </location>
</feature>
<dbReference type="InterPro" id="IPR036940">
    <property type="entry name" value="PI3/4_kinase_cat_sf"/>
</dbReference>
<keyword evidence="4" id="KW-0812">Transmembrane</keyword>
<evidence type="ECO:0000256" key="2">
    <source>
        <dbReference type="ARBA" id="ARBA00022777"/>
    </source>
</evidence>
<feature type="transmembrane region" description="Helical" evidence="4">
    <location>
        <begin position="189"/>
        <end position="207"/>
    </location>
</feature>
<evidence type="ECO:0000313" key="6">
    <source>
        <dbReference type="EMBL" id="CAK9116234.1"/>
    </source>
</evidence>
<feature type="transmembrane region" description="Helical" evidence="4">
    <location>
        <begin position="1672"/>
        <end position="1694"/>
    </location>
</feature>
<feature type="transmembrane region" description="Helical" evidence="4">
    <location>
        <begin position="324"/>
        <end position="343"/>
    </location>
</feature>
<evidence type="ECO:0000259" key="5">
    <source>
        <dbReference type="PROSITE" id="PS50290"/>
    </source>
</evidence>
<feature type="compositionally biased region" description="Low complexity" evidence="3">
    <location>
        <begin position="10"/>
        <end position="25"/>
    </location>
</feature>
<feature type="transmembrane region" description="Helical" evidence="4">
    <location>
        <begin position="288"/>
        <end position="312"/>
    </location>
</feature>
<dbReference type="PANTHER" id="PTHR10048:SF7">
    <property type="entry name" value="PHOSPHATIDYLINOSITOL 3-KINASE CATALYTIC SUBUNIT TYPE 3"/>
    <property type="match status" value="1"/>
</dbReference>
<evidence type="ECO:0000256" key="4">
    <source>
        <dbReference type="SAM" id="Phobius"/>
    </source>
</evidence>
<dbReference type="Pfam" id="PF00454">
    <property type="entry name" value="PI3_PI4_kinase"/>
    <property type="match status" value="1"/>
</dbReference>
<dbReference type="PROSITE" id="PS00916">
    <property type="entry name" value="PI3_4_KINASE_2"/>
    <property type="match status" value="1"/>
</dbReference>
<keyword evidence="7" id="KW-1185">Reference proteome</keyword>
<feature type="region of interest" description="Disordered" evidence="3">
    <location>
        <begin position="1"/>
        <end position="36"/>
    </location>
</feature>